<dbReference type="InterPro" id="IPR030826">
    <property type="entry name" value="Ribosomal_bTHX/bTHXc/bTHXm"/>
</dbReference>
<dbReference type="EMBL" id="SOEO01000003">
    <property type="protein sequence ID" value="TDX82583.1"/>
    <property type="molecule type" value="Genomic_DNA"/>
</dbReference>
<comment type="similarity">
    <text evidence="1">Belongs to the bacterial ribosomal protein bTHX family.</text>
</comment>
<keyword evidence="3" id="KW-0687">Ribonucleoprotein</keyword>
<reference evidence="5 6" key="1">
    <citation type="submission" date="2019-03" db="EMBL/GenBank/DDBJ databases">
        <title>Genomic Encyclopedia of Type Strains, Phase III (KMG-III): the genomes of soil and plant-associated and newly described type strains.</title>
        <authorList>
            <person name="Whitman W."/>
        </authorList>
    </citation>
    <scope>NUCLEOTIDE SEQUENCE [LARGE SCALE GENOMIC DNA]</scope>
    <source>
        <strain evidence="5 6">CGMCC 1.12802</strain>
    </source>
</reference>
<evidence type="ECO:0000256" key="3">
    <source>
        <dbReference type="ARBA" id="ARBA00023274"/>
    </source>
</evidence>
<evidence type="ECO:0000256" key="2">
    <source>
        <dbReference type="ARBA" id="ARBA00022980"/>
    </source>
</evidence>
<dbReference type="InterPro" id="IPR044695">
    <property type="entry name" value="Ribosomal_bTHXc/bTHXc_plant"/>
</dbReference>
<keyword evidence="6" id="KW-1185">Reference proteome</keyword>
<feature type="compositionally biased region" description="Basic and acidic residues" evidence="4">
    <location>
        <begin position="81"/>
        <end position="108"/>
    </location>
</feature>
<dbReference type="GO" id="GO:0005840">
    <property type="term" value="C:ribosome"/>
    <property type="evidence" value="ECO:0007669"/>
    <property type="project" value="UniProtKB-KW"/>
</dbReference>
<organism evidence="5 6">
    <name type="scientific">Epilithonimonas xixisoli</name>
    <dbReference type="NCBI Taxonomy" id="1476462"/>
    <lineage>
        <taxon>Bacteria</taxon>
        <taxon>Pseudomonadati</taxon>
        <taxon>Bacteroidota</taxon>
        <taxon>Flavobacteriia</taxon>
        <taxon>Flavobacteriales</taxon>
        <taxon>Weeksellaceae</taxon>
        <taxon>Chryseobacterium group</taxon>
        <taxon>Epilithonimonas</taxon>
    </lineage>
</organism>
<comment type="caution">
    <text evidence="5">The sequence shown here is derived from an EMBL/GenBank/DDBJ whole genome shotgun (WGS) entry which is preliminary data.</text>
</comment>
<evidence type="ECO:0000256" key="4">
    <source>
        <dbReference type="SAM" id="MobiDB-lite"/>
    </source>
</evidence>
<sequence>MELADGKKIVTDSPARAVGKALARDTPKLLVVSESFCNLVEIKYLFIMGKGDKKSTRGKRISGSYGKTRPRKASKSVTVTEKIEKPKAEAKPKVAKPKAEKVKKSVEE</sequence>
<dbReference type="NCBIfam" id="TIGR04560">
    <property type="entry name" value="ribo_THX"/>
    <property type="match status" value="1"/>
</dbReference>
<name>A0A4R8I312_9FLAO</name>
<accession>A0A4R8I312</accession>
<dbReference type="PANTHER" id="PTHR34550">
    <property type="entry name" value="30S RIBOSOMAL PROTEIN S31, CHLOROPLASTIC"/>
    <property type="match status" value="1"/>
</dbReference>
<evidence type="ECO:0000313" key="5">
    <source>
        <dbReference type="EMBL" id="TDX82583.1"/>
    </source>
</evidence>
<dbReference type="AlphaFoldDB" id="A0A4R8I312"/>
<dbReference type="GO" id="GO:1990904">
    <property type="term" value="C:ribonucleoprotein complex"/>
    <property type="evidence" value="ECO:0007669"/>
    <property type="project" value="UniProtKB-KW"/>
</dbReference>
<dbReference type="PANTHER" id="PTHR34550:SF3">
    <property type="entry name" value="SMALL RIBOSOMAL SUBUNIT PROTEIN BTHXM"/>
    <property type="match status" value="1"/>
</dbReference>
<dbReference type="RefSeq" id="WP_342772858.1">
    <property type="nucleotide sequence ID" value="NZ_SOEO01000003.1"/>
</dbReference>
<proteinExistence type="inferred from homology"/>
<feature type="region of interest" description="Disordered" evidence="4">
    <location>
        <begin position="51"/>
        <end position="108"/>
    </location>
</feature>
<dbReference type="Proteomes" id="UP000295313">
    <property type="component" value="Unassembled WGS sequence"/>
</dbReference>
<keyword evidence="2" id="KW-0689">Ribosomal protein</keyword>
<evidence type="ECO:0000313" key="6">
    <source>
        <dbReference type="Proteomes" id="UP000295313"/>
    </source>
</evidence>
<evidence type="ECO:0000256" key="1">
    <source>
        <dbReference type="ARBA" id="ARBA00010834"/>
    </source>
</evidence>
<protein>
    <submittedName>
        <fullName evidence="5">Ribosomal small subunit protein bTHX</fullName>
    </submittedName>
</protein>
<gene>
    <name evidence="5" type="ORF">B0I22_2593</name>
</gene>